<gene>
    <name evidence="6" type="ORF">EHS89_07560</name>
</gene>
<dbReference type="RefSeq" id="WP_124925528.1">
    <property type="nucleotide sequence ID" value="NZ_BMOH01000005.1"/>
</dbReference>
<dbReference type="PANTHER" id="PTHR21392">
    <property type="entry name" value="TRNA-URIDINE AMINOCARBOXYPROPYLTRANSFERASE 2"/>
    <property type="match status" value="1"/>
</dbReference>
<sequence>MSTTDSTPEQAEYRSSQIPRFCLLLHENEPLRPSGTAPLIKSCLPDTLSFIWQRKEIDSEFLRLLDDPQYQPYLIFPADRPGTQHRTVNKLISSDRRPLFIIPDGTWKEVRKIVRKSPYLDQLPMLSLTPDSSTEYRLRRNPDRDHLCTSEIAELLLKPFQPKLSFALQQALQQFQLDYYQTQD</sequence>
<dbReference type="GO" id="GO:0008033">
    <property type="term" value="P:tRNA processing"/>
    <property type="evidence" value="ECO:0007669"/>
    <property type="project" value="UniProtKB-KW"/>
</dbReference>
<dbReference type="Proteomes" id="UP000267535">
    <property type="component" value="Unassembled WGS sequence"/>
</dbReference>
<dbReference type="OrthoDB" id="370626at2"/>
<keyword evidence="2" id="KW-0808">Transferase</keyword>
<dbReference type="EMBL" id="RQXV01000003">
    <property type="protein sequence ID" value="RRD00058.1"/>
    <property type="molecule type" value="Genomic_DNA"/>
</dbReference>
<keyword evidence="4" id="KW-0819">tRNA processing</keyword>
<reference evidence="6 7" key="1">
    <citation type="submission" date="2018-11" db="EMBL/GenBank/DDBJ databases">
        <title>The draft genome sequence of Amphritea balenae JAMM 1525T.</title>
        <authorList>
            <person name="Fang Z."/>
            <person name="Zhang Y."/>
            <person name="Han X."/>
        </authorList>
    </citation>
    <scope>NUCLEOTIDE SEQUENCE [LARGE SCALE GENOMIC DNA]</scope>
    <source>
        <strain evidence="6 7">JAMM 1525</strain>
    </source>
</reference>
<evidence type="ECO:0000256" key="1">
    <source>
        <dbReference type="ARBA" id="ARBA00012386"/>
    </source>
</evidence>
<keyword evidence="7" id="KW-1185">Reference proteome</keyword>
<dbReference type="SMART" id="SM01144">
    <property type="entry name" value="DTW"/>
    <property type="match status" value="1"/>
</dbReference>
<dbReference type="EC" id="2.5.1.25" evidence="1"/>
<dbReference type="Pfam" id="PF03942">
    <property type="entry name" value="DTW"/>
    <property type="match status" value="1"/>
</dbReference>
<name>A0A3P1SSD6_9GAMM</name>
<evidence type="ECO:0000313" key="6">
    <source>
        <dbReference type="EMBL" id="RRD00058.1"/>
    </source>
</evidence>
<evidence type="ECO:0000256" key="3">
    <source>
        <dbReference type="ARBA" id="ARBA00022691"/>
    </source>
</evidence>
<evidence type="ECO:0000259" key="5">
    <source>
        <dbReference type="SMART" id="SM01144"/>
    </source>
</evidence>
<accession>A0A3P1SSD6</accession>
<proteinExistence type="predicted"/>
<evidence type="ECO:0000313" key="7">
    <source>
        <dbReference type="Proteomes" id="UP000267535"/>
    </source>
</evidence>
<protein>
    <recommendedName>
        <fullName evidence="1">tRNA-uridine aminocarboxypropyltransferase</fullName>
        <ecNumber evidence="1">2.5.1.25</ecNumber>
    </recommendedName>
</protein>
<dbReference type="InterPro" id="IPR039262">
    <property type="entry name" value="DTWD2/TAPT"/>
</dbReference>
<dbReference type="AlphaFoldDB" id="A0A3P1SSD6"/>
<dbReference type="GO" id="GO:0016432">
    <property type="term" value="F:tRNA-uridine aminocarboxypropyltransferase activity"/>
    <property type="evidence" value="ECO:0007669"/>
    <property type="project" value="UniProtKB-EC"/>
</dbReference>
<feature type="domain" description="DTW" evidence="5">
    <location>
        <begin position="6"/>
        <end position="181"/>
    </location>
</feature>
<keyword evidence="3" id="KW-0949">S-adenosyl-L-methionine</keyword>
<evidence type="ECO:0000256" key="4">
    <source>
        <dbReference type="ARBA" id="ARBA00022694"/>
    </source>
</evidence>
<dbReference type="InterPro" id="IPR005636">
    <property type="entry name" value="DTW"/>
</dbReference>
<comment type="caution">
    <text evidence="6">The sequence shown here is derived from an EMBL/GenBank/DDBJ whole genome shotgun (WGS) entry which is preliminary data.</text>
</comment>
<organism evidence="6 7">
    <name type="scientific">Amphritea balenae</name>
    <dbReference type="NCBI Taxonomy" id="452629"/>
    <lineage>
        <taxon>Bacteria</taxon>
        <taxon>Pseudomonadati</taxon>
        <taxon>Pseudomonadota</taxon>
        <taxon>Gammaproteobacteria</taxon>
        <taxon>Oceanospirillales</taxon>
        <taxon>Oceanospirillaceae</taxon>
        <taxon>Amphritea</taxon>
    </lineage>
</organism>
<dbReference type="PANTHER" id="PTHR21392:SF1">
    <property type="entry name" value="TRNA-URIDINE AMINOCARBOXYPROPYLTRANSFERASE"/>
    <property type="match status" value="1"/>
</dbReference>
<evidence type="ECO:0000256" key="2">
    <source>
        <dbReference type="ARBA" id="ARBA00022679"/>
    </source>
</evidence>